<dbReference type="NCBIfam" id="TIGR04478">
    <property type="entry name" value="rSAM_YfkAB"/>
    <property type="match status" value="1"/>
</dbReference>
<protein>
    <submittedName>
        <fullName evidence="7">YfkB-like domain-containing protein</fullName>
    </submittedName>
</protein>
<dbReference type="InterPro" id="IPR007197">
    <property type="entry name" value="rSAM"/>
</dbReference>
<keyword evidence="8" id="KW-1185">Reference proteome</keyword>
<dbReference type="GO" id="GO:0046872">
    <property type="term" value="F:metal ion binding"/>
    <property type="evidence" value="ECO:0007669"/>
    <property type="project" value="UniProtKB-KW"/>
</dbReference>
<dbReference type="InterPro" id="IPR058240">
    <property type="entry name" value="rSAM_sf"/>
</dbReference>
<dbReference type="OrthoDB" id="2395634at2"/>
<dbReference type="PROSITE" id="PS51918">
    <property type="entry name" value="RADICAL_SAM"/>
    <property type="match status" value="1"/>
</dbReference>
<dbReference type="Pfam" id="PF04055">
    <property type="entry name" value="Radical_SAM"/>
    <property type="match status" value="1"/>
</dbReference>
<dbReference type="SFLD" id="SFLDG01097">
    <property type="entry name" value="Uncharacterised_Radical_SAM_Su"/>
    <property type="match status" value="1"/>
</dbReference>
<keyword evidence="1" id="KW-0004">4Fe-4S</keyword>
<keyword evidence="2" id="KW-0949">S-adenosyl-L-methionine</keyword>
<name>A0A4P8XPL4_9BACL</name>
<evidence type="ECO:0000256" key="4">
    <source>
        <dbReference type="ARBA" id="ARBA00023004"/>
    </source>
</evidence>
<keyword evidence="3" id="KW-0479">Metal-binding</keyword>
<dbReference type="InterPro" id="IPR013785">
    <property type="entry name" value="Aldolase_TIM"/>
</dbReference>
<dbReference type="AlphaFoldDB" id="A0A4P8XPL4"/>
<accession>A0A4P8XPL4</accession>
<feature type="domain" description="Radical SAM core" evidence="6">
    <location>
        <begin position="31"/>
        <end position="260"/>
    </location>
</feature>
<evidence type="ECO:0000256" key="1">
    <source>
        <dbReference type="ARBA" id="ARBA00022485"/>
    </source>
</evidence>
<dbReference type="GO" id="GO:0003824">
    <property type="term" value="F:catalytic activity"/>
    <property type="evidence" value="ECO:0007669"/>
    <property type="project" value="InterPro"/>
</dbReference>
<evidence type="ECO:0000256" key="5">
    <source>
        <dbReference type="ARBA" id="ARBA00023014"/>
    </source>
</evidence>
<proteinExistence type="predicted"/>
<dbReference type="InterPro" id="IPR031004">
    <property type="entry name" value="rSAM_YfkAB"/>
</dbReference>
<keyword evidence="5" id="KW-0411">Iron-sulfur</keyword>
<evidence type="ECO:0000256" key="2">
    <source>
        <dbReference type="ARBA" id="ARBA00022691"/>
    </source>
</evidence>
<dbReference type="GO" id="GO:0051539">
    <property type="term" value="F:4 iron, 4 sulfur cluster binding"/>
    <property type="evidence" value="ECO:0007669"/>
    <property type="project" value="UniProtKB-KW"/>
</dbReference>
<organism evidence="7 8">
    <name type="scientific">Paenibacillus algicola</name>
    <dbReference type="NCBI Taxonomy" id="2565926"/>
    <lineage>
        <taxon>Bacteria</taxon>
        <taxon>Bacillati</taxon>
        <taxon>Bacillota</taxon>
        <taxon>Bacilli</taxon>
        <taxon>Bacillales</taxon>
        <taxon>Paenibacillaceae</taxon>
        <taxon>Paenibacillus</taxon>
    </lineage>
</organism>
<evidence type="ECO:0000313" key="7">
    <source>
        <dbReference type="EMBL" id="QCT03601.1"/>
    </source>
</evidence>
<dbReference type="Gene3D" id="3.20.20.70">
    <property type="entry name" value="Aldolase class I"/>
    <property type="match status" value="1"/>
</dbReference>
<evidence type="ECO:0000256" key="3">
    <source>
        <dbReference type="ARBA" id="ARBA00022723"/>
    </source>
</evidence>
<keyword evidence="4" id="KW-0408">Iron</keyword>
<sequence length="379" mass="43133">MNNRLIEGPSVRTPLSPDFDPWDPIVSLRKHGRHVLTSVEMTVTHLCNMRCEHCAVGDMLVMKEAPMLPLDIMLKRLDEVEYLETISLTGGEPAFSGKTVDDVLLPLLRYAHERGIRTQINSNLTLDISRYEKMLPYLDVMHISFNYLNGDDFYEVGFANSARPVPREAAYRMYETMISNAQELSKAGMMISAESMINYRTHQKLDQIHRQIAEMGCVRHEVHPMYASNFAVSLPVLSLDDMKSAIHRLLDARDHNIWMLFGTLPFFSCSQDESDWKLIRRLAAEDNVTVRNDPDGRNRVNVNLFTGDVYVTDFSDIPAFGNMKQDRLDDIFTAWSTGHPLNQSVNCHCDAVSCCGPNLLVADMYYKGVDFKSRKAVTL</sequence>
<dbReference type="PANTHER" id="PTHR42836:SF2">
    <property type="entry name" value="PROTEIN YFKA-RELATED"/>
    <property type="match status" value="1"/>
</dbReference>
<dbReference type="Proteomes" id="UP000300879">
    <property type="component" value="Chromosome"/>
</dbReference>
<dbReference type="KEGG" id="palo:E6C60_2890"/>
<dbReference type="SUPFAM" id="SSF102114">
    <property type="entry name" value="Radical SAM enzymes"/>
    <property type="match status" value="1"/>
</dbReference>
<dbReference type="RefSeq" id="WP_138226447.1">
    <property type="nucleotide sequence ID" value="NZ_CP040396.1"/>
</dbReference>
<evidence type="ECO:0000259" key="6">
    <source>
        <dbReference type="PROSITE" id="PS51918"/>
    </source>
</evidence>
<evidence type="ECO:0000313" key="8">
    <source>
        <dbReference type="Proteomes" id="UP000300879"/>
    </source>
</evidence>
<dbReference type="PANTHER" id="PTHR42836">
    <property type="entry name" value="7-CARBOXY-7-DEAZAGUANINE SYNTHASE"/>
    <property type="match status" value="1"/>
</dbReference>
<dbReference type="InterPro" id="IPR014866">
    <property type="entry name" value="YfkB"/>
</dbReference>
<dbReference type="SFLD" id="SFLDS00029">
    <property type="entry name" value="Radical_SAM"/>
    <property type="match status" value="1"/>
</dbReference>
<gene>
    <name evidence="7" type="ORF">E6C60_2890</name>
</gene>
<dbReference type="EMBL" id="CP040396">
    <property type="protein sequence ID" value="QCT03601.1"/>
    <property type="molecule type" value="Genomic_DNA"/>
</dbReference>
<dbReference type="Pfam" id="PF08756">
    <property type="entry name" value="YfkB"/>
    <property type="match status" value="1"/>
</dbReference>
<reference evidence="7 8" key="1">
    <citation type="submission" date="2019-05" db="EMBL/GenBank/DDBJ databases">
        <authorList>
            <person name="Chen C."/>
        </authorList>
    </citation>
    <scope>NUCLEOTIDE SEQUENCE [LARGE SCALE GENOMIC DNA]</scope>
    <source>
        <strain evidence="7 8">HB172198</strain>
    </source>
</reference>